<dbReference type="Gene3D" id="1.10.510.10">
    <property type="entry name" value="Transferase(Phosphotransferase) domain 1"/>
    <property type="match status" value="1"/>
</dbReference>
<evidence type="ECO:0000313" key="5">
    <source>
        <dbReference type="EMBL" id="ATZ80840.1"/>
    </source>
</evidence>
<feature type="binding site" evidence="3">
    <location>
        <position position="108"/>
    </location>
    <ligand>
        <name>ATP</name>
        <dbReference type="ChEBI" id="CHEBI:30616"/>
    </ligand>
</feature>
<keyword evidence="5" id="KW-0808">Transferase</keyword>
<sequence>MDEYKYHKYVHKINKLNGGWCETLNDDERNINIVKNAEKFKFERHVRNIDTDQYCIFMRKTDAHYFKILFNLKEKPIGKGAFGSVYPADMTIFNISGDIESTHKVIMKITMKKTVKPINFCSETVSLSLINHPNIAKYYGYFESDNNYYLFFERIIGKELNIMVNNDSLSFDDKVRIMIDLIVGFHHLHYNNIYHRDIKPENIMIEKKNNIFVAKYIDFGFSCTQNILCNKQKIAGTPYFISPEMVTNFNTKEIEHHDMWALAITIMYMFTKKYMISSRSRDLAHELAKFGGNHYSIRQRINNNFSELKKYYPEYEKLINNIIQFIEMMTCVPANTRTIPTEESINILIVDEFNSIKDKQQSHTLLQPPQQIQLQPPQQIQLQPQQQIQLQPLQMQK</sequence>
<feature type="domain" description="Protein kinase" evidence="4">
    <location>
        <begin position="71"/>
        <end position="349"/>
    </location>
</feature>
<organism evidence="5">
    <name type="scientific">Bodo saltans virus</name>
    <dbReference type="NCBI Taxonomy" id="2024608"/>
    <lineage>
        <taxon>Viruses</taxon>
        <taxon>Varidnaviria</taxon>
        <taxon>Bamfordvirae</taxon>
        <taxon>Nucleocytoviricota</taxon>
        <taxon>Megaviricetes</taxon>
        <taxon>Imitervirales</taxon>
        <taxon>Mimiviridae</taxon>
        <taxon>Klosneuvirinae</taxon>
        <taxon>Theiavirus</taxon>
        <taxon>Theiavirus salishense</taxon>
    </lineage>
</organism>
<keyword evidence="5" id="KW-0418">Kinase</keyword>
<dbReference type="InterPro" id="IPR000719">
    <property type="entry name" value="Prot_kinase_dom"/>
</dbReference>
<evidence type="ECO:0000259" key="4">
    <source>
        <dbReference type="PROSITE" id="PS50011"/>
    </source>
</evidence>
<accession>A0A2H4UV96</accession>
<dbReference type="SUPFAM" id="SSF56112">
    <property type="entry name" value="Protein kinase-like (PK-like)"/>
    <property type="match status" value="1"/>
</dbReference>
<dbReference type="PROSITE" id="PS00108">
    <property type="entry name" value="PROTEIN_KINASE_ST"/>
    <property type="match status" value="1"/>
</dbReference>
<protein>
    <submittedName>
        <fullName evidence="5">Serine/threonine-protein kinase</fullName>
    </submittedName>
</protein>
<evidence type="ECO:0000256" key="1">
    <source>
        <dbReference type="ARBA" id="ARBA00022741"/>
    </source>
</evidence>
<reference evidence="5" key="1">
    <citation type="journal article" date="2017" name="Elife">
        <title>The kinetoplastid-infecting Bodo saltans virus (BsV), a window into the most abundant giant viruses in the sea.</title>
        <authorList>
            <person name="Deeg C.M."/>
            <person name="Chow C.-E.T."/>
            <person name="Suttle C.A."/>
        </authorList>
    </citation>
    <scope>NUCLEOTIDE SEQUENCE</scope>
    <source>
        <strain evidence="5">NG1</strain>
    </source>
</reference>
<dbReference type="InterPro" id="IPR017441">
    <property type="entry name" value="Protein_kinase_ATP_BS"/>
</dbReference>
<dbReference type="GO" id="GO:0004674">
    <property type="term" value="F:protein serine/threonine kinase activity"/>
    <property type="evidence" value="ECO:0007669"/>
    <property type="project" value="TreeGrafter"/>
</dbReference>
<dbReference type="PANTHER" id="PTHR44167">
    <property type="entry name" value="OVARIAN-SPECIFIC SERINE/THREONINE-PROTEIN KINASE LOK-RELATED"/>
    <property type="match status" value="1"/>
</dbReference>
<evidence type="ECO:0000313" key="6">
    <source>
        <dbReference type="Proteomes" id="UP000240325"/>
    </source>
</evidence>
<keyword evidence="2 3" id="KW-0067">ATP-binding</keyword>
<name>A0A2H4UV96_9VIRU</name>
<dbReference type="EMBL" id="MF782455">
    <property type="protein sequence ID" value="ATZ80840.1"/>
    <property type="molecule type" value="Genomic_DNA"/>
</dbReference>
<dbReference type="PANTHER" id="PTHR44167:SF24">
    <property type="entry name" value="SERINE_THREONINE-PROTEIN KINASE CHK2"/>
    <property type="match status" value="1"/>
</dbReference>
<evidence type="ECO:0000256" key="3">
    <source>
        <dbReference type="PROSITE-ProRule" id="PRU10141"/>
    </source>
</evidence>
<keyword evidence="1 3" id="KW-0547">Nucleotide-binding</keyword>
<dbReference type="SMART" id="SM00220">
    <property type="entry name" value="S_TKc"/>
    <property type="match status" value="1"/>
</dbReference>
<dbReference type="InterPro" id="IPR008271">
    <property type="entry name" value="Ser/Thr_kinase_AS"/>
</dbReference>
<dbReference type="PROSITE" id="PS00107">
    <property type="entry name" value="PROTEIN_KINASE_ATP"/>
    <property type="match status" value="1"/>
</dbReference>
<dbReference type="Proteomes" id="UP000240325">
    <property type="component" value="Segment"/>
</dbReference>
<gene>
    <name evidence="5" type="ORF">BMW23_0794</name>
</gene>
<dbReference type="GO" id="GO:0005524">
    <property type="term" value="F:ATP binding"/>
    <property type="evidence" value="ECO:0007669"/>
    <property type="project" value="UniProtKB-UniRule"/>
</dbReference>
<proteinExistence type="predicted"/>
<dbReference type="Pfam" id="PF00069">
    <property type="entry name" value="Pkinase"/>
    <property type="match status" value="1"/>
</dbReference>
<dbReference type="InterPro" id="IPR011009">
    <property type="entry name" value="Kinase-like_dom_sf"/>
</dbReference>
<dbReference type="PROSITE" id="PS50011">
    <property type="entry name" value="PROTEIN_KINASE_DOM"/>
    <property type="match status" value="1"/>
</dbReference>
<evidence type="ECO:0000256" key="2">
    <source>
        <dbReference type="ARBA" id="ARBA00022840"/>
    </source>
</evidence>
<keyword evidence="6" id="KW-1185">Reference proteome</keyword>